<dbReference type="PRINTS" id="PR00411">
    <property type="entry name" value="PNDRDTASEI"/>
</dbReference>
<evidence type="ECO:0000256" key="1">
    <source>
        <dbReference type="ARBA" id="ARBA00005272"/>
    </source>
</evidence>
<evidence type="ECO:0000313" key="8">
    <source>
        <dbReference type="Proteomes" id="UP000285575"/>
    </source>
</evidence>
<gene>
    <name evidence="7" type="ORF">EOE66_07345</name>
</gene>
<organism evidence="7 8">
    <name type="scientific">Rubrivivax rivuli</name>
    <dbReference type="NCBI Taxonomy" id="1862385"/>
    <lineage>
        <taxon>Bacteria</taxon>
        <taxon>Pseudomonadati</taxon>
        <taxon>Pseudomonadota</taxon>
        <taxon>Betaproteobacteria</taxon>
        <taxon>Burkholderiales</taxon>
        <taxon>Sphaerotilaceae</taxon>
        <taxon>Rubrivivax</taxon>
    </lineage>
</organism>
<dbReference type="OrthoDB" id="9781621at2"/>
<dbReference type="SUPFAM" id="SSF51905">
    <property type="entry name" value="FAD/NAD(P)-binding domain"/>
    <property type="match status" value="1"/>
</dbReference>
<comment type="similarity">
    <text evidence="1">Belongs to the NADH dehydrogenase family.</text>
</comment>
<dbReference type="EMBL" id="SACR01000002">
    <property type="protein sequence ID" value="RVU47834.1"/>
    <property type="molecule type" value="Genomic_DNA"/>
</dbReference>
<keyword evidence="3" id="KW-0274">FAD</keyword>
<dbReference type="Gene3D" id="3.50.50.100">
    <property type="match status" value="1"/>
</dbReference>
<dbReference type="GO" id="GO:0003954">
    <property type="term" value="F:NADH dehydrogenase activity"/>
    <property type="evidence" value="ECO:0007669"/>
    <property type="project" value="InterPro"/>
</dbReference>
<dbReference type="InterPro" id="IPR045024">
    <property type="entry name" value="NDH-2"/>
</dbReference>
<evidence type="ECO:0000256" key="2">
    <source>
        <dbReference type="ARBA" id="ARBA00022630"/>
    </source>
</evidence>
<protein>
    <submittedName>
        <fullName evidence="7">NAD(P)/FAD-dependent oxidoreductase</fullName>
    </submittedName>
</protein>
<dbReference type="Proteomes" id="UP000285575">
    <property type="component" value="Unassembled WGS sequence"/>
</dbReference>
<evidence type="ECO:0000313" key="7">
    <source>
        <dbReference type="EMBL" id="RVU47834.1"/>
    </source>
</evidence>
<name>A0A437RM50_9BURK</name>
<keyword evidence="2" id="KW-0285">Flavoprotein</keyword>
<proteinExistence type="inferred from homology"/>
<dbReference type="InterPro" id="IPR036188">
    <property type="entry name" value="FAD/NAD-bd_sf"/>
</dbReference>
<keyword evidence="4" id="KW-0560">Oxidoreductase</keyword>
<sequence>MHRIVIVGGGAGGLELATRLGDTMGRRGQAHITLIEKNRTHVWKPKLHEIAAGSMDMADHEVGYLAQSHWHHFTYRVGQMTGLDREQRLVKVAPYLDDEGVEVAPARDVPYDTLVIAVGSQSNDFGTPGVREHAMRLESAADALRFHQRMVNACIRAHSQSEPLRPEQLHVAIIGAGATGVELAAELHRTTREVVAYGLDRVDADKDIQLAVVEAAPRVLPALPERLSTATEKLLKNLGVAVHTSGKVAAVSAGAVHLADGRVLPAELIVWAAGVKAPDFLKDIGGLETNRVNQIVVRDTLQSTRDEAIFAIGDCAACEWKDVQEGRGARDHGTGVKIVPPRAQAAHQQAKHLLKQLRRRVKGQPLQPWYYRDFGSLVSLGEFSTVGSMMGGLVSGMKGGSLMVEGYFAKLMYQSLYKMHELALHGWVKVVLDTLARSIVRRTEPHVKLH</sequence>
<reference evidence="7 8" key="1">
    <citation type="submission" date="2019-01" db="EMBL/GenBank/DDBJ databases">
        <authorList>
            <person name="Chen W.-M."/>
        </authorList>
    </citation>
    <scope>NUCLEOTIDE SEQUENCE [LARGE SCALE GENOMIC DNA]</scope>
    <source>
        <strain evidence="7 8">KYPY4</strain>
    </source>
</reference>
<evidence type="ECO:0000256" key="5">
    <source>
        <dbReference type="ARBA" id="ARBA00023027"/>
    </source>
</evidence>
<feature type="domain" description="FAD/NAD(P)-binding" evidence="6">
    <location>
        <begin position="3"/>
        <end position="350"/>
    </location>
</feature>
<accession>A0A437RM50</accession>
<evidence type="ECO:0000259" key="6">
    <source>
        <dbReference type="Pfam" id="PF07992"/>
    </source>
</evidence>
<keyword evidence="5" id="KW-0520">NAD</keyword>
<dbReference type="Pfam" id="PF07992">
    <property type="entry name" value="Pyr_redox_2"/>
    <property type="match status" value="1"/>
</dbReference>
<dbReference type="GO" id="GO:0008137">
    <property type="term" value="F:NADH dehydrogenase (ubiquinone) activity"/>
    <property type="evidence" value="ECO:0007669"/>
    <property type="project" value="TreeGrafter"/>
</dbReference>
<comment type="caution">
    <text evidence="7">The sequence shown here is derived from an EMBL/GenBank/DDBJ whole genome shotgun (WGS) entry which is preliminary data.</text>
</comment>
<dbReference type="AlphaFoldDB" id="A0A437RM50"/>
<keyword evidence="8" id="KW-1185">Reference proteome</keyword>
<dbReference type="InterPro" id="IPR023753">
    <property type="entry name" value="FAD/NAD-binding_dom"/>
</dbReference>
<dbReference type="PANTHER" id="PTHR43706:SF9">
    <property type="entry name" value="TYPE II NADH:QUINONE OXIDOREDUCTASE"/>
    <property type="match status" value="1"/>
</dbReference>
<evidence type="ECO:0000256" key="3">
    <source>
        <dbReference type="ARBA" id="ARBA00022827"/>
    </source>
</evidence>
<dbReference type="PRINTS" id="PR00368">
    <property type="entry name" value="FADPNR"/>
</dbReference>
<dbReference type="PANTHER" id="PTHR43706">
    <property type="entry name" value="NADH DEHYDROGENASE"/>
    <property type="match status" value="1"/>
</dbReference>
<evidence type="ECO:0000256" key="4">
    <source>
        <dbReference type="ARBA" id="ARBA00023002"/>
    </source>
</evidence>